<comment type="caution">
    <text evidence="3">The sequence shown here is derived from an EMBL/GenBank/DDBJ whole genome shotgun (WGS) entry which is preliminary data.</text>
</comment>
<reference evidence="3 4" key="1">
    <citation type="submission" date="2022-01" db="EMBL/GenBank/DDBJ databases">
        <title>A high-quality chromosome-level genome assembly of rohu carp, Labeo rohita.</title>
        <authorList>
            <person name="Arick M.A. II"/>
            <person name="Hsu C.-Y."/>
            <person name="Magbanua Z."/>
            <person name="Pechanova O."/>
            <person name="Grover C."/>
            <person name="Miller E."/>
            <person name="Thrash A."/>
            <person name="Ezzel L."/>
            <person name="Alam S."/>
            <person name="Benzie J."/>
            <person name="Hamilton M."/>
            <person name="Karsi A."/>
            <person name="Lawrence M.L."/>
            <person name="Peterson D.G."/>
        </authorList>
    </citation>
    <scope>NUCLEOTIDE SEQUENCE [LARGE SCALE GENOMIC DNA]</scope>
    <source>
        <strain evidence="4">BAU-BD-2019</strain>
        <tissue evidence="3">Blood</tissue>
    </source>
</reference>
<dbReference type="SUPFAM" id="SSF50630">
    <property type="entry name" value="Acid proteases"/>
    <property type="match status" value="1"/>
</dbReference>
<evidence type="ECO:0000259" key="2">
    <source>
        <dbReference type="Pfam" id="PF17921"/>
    </source>
</evidence>
<feature type="region of interest" description="Disordered" evidence="1">
    <location>
        <begin position="102"/>
        <end position="121"/>
    </location>
</feature>
<dbReference type="Gene3D" id="1.10.340.70">
    <property type="match status" value="1"/>
</dbReference>
<dbReference type="EMBL" id="JACTAM010000018">
    <property type="protein sequence ID" value="KAI2653817.1"/>
    <property type="molecule type" value="Genomic_DNA"/>
</dbReference>
<dbReference type="Pfam" id="PF17921">
    <property type="entry name" value="Integrase_H2C2"/>
    <property type="match status" value="1"/>
</dbReference>
<dbReference type="InterPro" id="IPR021109">
    <property type="entry name" value="Peptidase_aspartic_dom_sf"/>
</dbReference>
<dbReference type="Proteomes" id="UP000830375">
    <property type="component" value="Unassembled WGS sequence"/>
</dbReference>
<evidence type="ECO:0000313" key="3">
    <source>
        <dbReference type="EMBL" id="KAI2653817.1"/>
    </source>
</evidence>
<protein>
    <submittedName>
        <fullName evidence="3">Transposon Ty3-G Gag-Pol polyprotein</fullName>
    </submittedName>
</protein>
<dbReference type="InterPro" id="IPR041588">
    <property type="entry name" value="Integrase_H2C2"/>
</dbReference>
<keyword evidence="4" id="KW-1185">Reference proteome</keyword>
<gene>
    <name evidence="3" type="ORF">H4Q32_014167</name>
</gene>
<evidence type="ECO:0000313" key="4">
    <source>
        <dbReference type="Proteomes" id="UP000830375"/>
    </source>
</evidence>
<evidence type="ECO:0000256" key="1">
    <source>
        <dbReference type="SAM" id="MobiDB-lite"/>
    </source>
</evidence>
<sequence length="243" mass="26474">MAGCIMHQEVPTEAPEREVQINGQRVKVTLDTASSISLIQPHLLKTEKPGWAVLPITCVHGDTTFVPAHTVTICCARLLDSAGGSSKGPSCTLIAGPGLTRAGQTTSAPAHHPKTTQKSQQPTGLFLLQRAKKRQVRQGGSFAKEQIEDNQLKYCWGQMGEERHLLVAPRTKTELVMELAHSHPLAGDLGAANTLQQLRDRFHWPIMDAEIRQLCQCCRCVSAQLFSDQTSSSTRSSDSTANN</sequence>
<organism evidence="3 4">
    <name type="scientific">Labeo rohita</name>
    <name type="common">Indian major carp</name>
    <name type="synonym">Cyprinus rohita</name>
    <dbReference type="NCBI Taxonomy" id="84645"/>
    <lineage>
        <taxon>Eukaryota</taxon>
        <taxon>Metazoa</taxon>
        <taxon>Chordata</taxon>
        <taxon>Craniata</taxon>
        <taxon>Vertebrata</taxon>
        <taxon>Euteleostomi</taxon>
        <taxon>Actinopterygii</taxon>
        <taxon>Neopterygii</taxon>
        <taxon>Teleostei</taxon>
        <taxon>Ostariophysi</taxon>
        <taxon>Cypriniformes</taxon>
        <taxon>Cyprinidae</taxon>
        <taxon>Labeoninae</taxon>
        <taxon>Labeonini</taxon>
        <taxon>Labeo</taxon>
    </lineage>
</organism>
<accession>A0ABQ8LV15</accession>
<name>A0ABQ8LV15_LABRO</name>
<feature type="domain" description="Integrase zinc-binding" evidence="2">
    <location>
        <begin position="169"/>
        <end position="219"/>
    </location>
</feature>
<proteinExistence type="predicted"/>